<name>F9Q4M1_STROR</name>
<protein>
    <submittedName>
        <fullName evidence="1">Conserved domain protein</fullName>
    </submittedName>
</protein>
<sequence length="49" mass="5840">MIDIPYENIVVKVPRKYHEILVYEFGENYMTPPPIEQQVPGGDKNYWID</sequence>
<comment type="caution">
    <text evidence="1">The sequence shown here is derived from an EMBL/GenBank/DDBJ whole genome shotgun (WGS) entry which is preliminary data.</text>
</comment>
<dbReference type="Proteomes" id="UP000005621">
    <property type="component" value="Unassembled WGS sequence"/>
</dbReference>
<accession>F9Q4M1</accession>
<evidence type="ECO:0000313" key="1">
    <source>
        <dbReference type="EMBL" id="EGV01038.1"/>
    </source>
</evidence>
<gene>
    <name evidence="1" type="ORF">HMPREF9950_0563</name>
</gene>
<evidence type="ECO:0000313" key="2">
    <source>
        <dbReference type="Proteomes" id="UP000005621"/>
    </source>
</evidence>
<organism evidence="1 2">
    <name type="scientific">Streptococcus oralis SK313</name>
    <dbReference type="NCBI Taxonomy" id="1035190"/>
    <lineage>
        <taxon>Bacteria</taxon>
        <taxon>Bacillati</taxon>
        <taxon>Bacillota</taxon>
        <taxon>Bacilli</taxon>
        <taxon>Lactobacillales</taxon>
        <taxon>Streptococcaceae</taxon>
        <taxon>Streptococcus</taxon>
    </lineage>
</organism>
<dbReference type="PATRIC" id="fig|1035190.4.peg.1698"/>
<dbReference type="AlphaFoldDB" id="F9Q4M1"/>
<proteinExistence type="predicted"/>
<dbReference type="EMBL" id="AFUU01000004">
    <property type="protein sequence ID" value="EGV01038.1"/>
    <property type="molecule type" value="Genomic_DNA"/>
</dbReference>
<reference evidence="1 2" key="1">
    <citation type="submission" date="2011-07" db="EMBL/GenBank/DDBJ databases">
        <authorList>
            <person name="Harkins D.M."/>
            <person name="Madupu R."/>
            <person name="Durkin A.S."/>
            <person name="Torralba M."/>
            <person name="Methe B."/>
            <person name="Sutton G.G."/>
            <person name="Nelson K.E."/>
        </authorList>
    </citation>
    <scope>NUCLEOTIDE SEQUENCE [LARGE SCALE GENOMIC DNA]</scope>
    <source>
        <strain evidence="1 2">SK313</strain>
    </source>
</reference>